<accession>A1VTJ5</accession>
<keyword evidence="3 4" id="KW-0067">ATP-binding</keyword>
<dbReference type="STRING" id="365044.Pnap_3677"/>
<dbReference type="HOGENOM" id="CLU_030332_0_0_4"/>
<gene>
    <name evidence="5" type="ordered locus">Pnap_3677</name>
</gene>
<dbReference type="InterPro" id="IPR043129">
    <property type="entry name" value="ATPase_NBD"/>
</dbReference>
<dbReference type="GO" id="GO:0140662">
    <property type="term" value="F:ATP-dependent protein folding chaperone"/>
    <property type="evidence" value="ECO:0007669"/>
    <property type="project" value="InterPro"/>
</dbReference>
<evidence type="ECO:0000256" key="2">
    <source>
        <dbReference type="ARBA" id="ARBA00022741"/>
    </source>
</evidence>
<dbReference type="CDD" id="cd10170">
    <property type="entry name" value="ASKHA_NBD_HSP70"/>
    <property type="match status" value="1"/>
</dbReference>
<dbReference type="Gene3D" id="3.30.420.40">
    <property type="match status" value="2"/>
</dbReference>
<dbReference type="PANTHER" id="PTHR19375">
    <property type="entry name" value="HEAT SHOCK PROTEIN 70KDA"/>
    <property type="match status" value="1"/>
</dbReference>
<protein>
    <submittedName>
        <fullName evidence="5">Putative molecular chaperone protein HspA/DnaK</fullName>
    </submittedName>
</protein>
<dbReference type="PROSITE" id="PS00297">
    <property type="entry name" value="HSP70_1"/>
    <property type="match status" value="1"/>
</dbReference>
<reference evidence="6" key="1">
    <citation type="journal article" date="2009" name="Environ. Microbiol.">
        <title>The genome of Polaromonas naphthalenivorans strain CJ2, isolated from coal tar-contaminated sediment, reveals physiological and metabolic versatility and evolution through extensive horizontal gene transfer.</title>
        <authorList>
            <person name="Yagi J.M."/>
            <person name="Sims D."/>
            <person name="Brettin T."/>
            <person name="Bruce D."/>
            <person name="Madsen E.L."/>
        </authorList>
    </citation>
    <scope>NUCLEOTIDE SEQUENCE [LARGE SCALE GENOMIC DNA]</scope>
    <source>
        <strain evidence="6">CJ2</strain>
    </source>
</reference>
<sequence>MNAAKTTKAAQAASAAGTETAAGEPQFSIGIDLGTTHCALAYVDIGASDGEKTSYGVLDIPQLSAPGSVESLALLPSFLYLPHESELAAGDLALPWNGEQDFAVGEMARTRGAQTPIRLVSSAKSWLCHPGVDRRAAILPNDAPPEVARVSPLEASTRYLAHLRQAWDHAHPEAPFDRQDVTVTIPASFDPAARELTAEAARAAGYTSLTLLEEPQAALYNWIQASAGKWRKDVKPGEIILVIDVGGGTSDFSLIAVLEREGNLELHRVAVGDHILLGGDNMDLMLAHVVARKLSSEGKQLDPWQMRALTYACRSAKESLLSDASLQAQPIVVPSRGSKLIGGSVRTELTQDEVRSALLEGFFPEVEAATRPVNRARGGLTQLGLPYAQDAGVTRHLAALLGRQAGATAELEGFAGKVDAGASFLHPTAVLFNGGVFKSDILAERTLATLNGWLAAEQAAPARALSGADMDLAVARGAAYYGYVRRGQGVRIRGGTARAYYVAVESSMPAIPGFEPPIQALCIAPFGMEEGIEADLQTQEFGLVVGEAMHLRFFGSSVRRQDQLGTLLDFWQPDELQELGEIQATLPAEGRQAGEVVQVRLRAVATDTGTLELTAVATQGGERWKVEFDVRANSLEA</sequence>
<keyword evidence="6" id="KW-1185">Reference proteome</keyword>
<dbReference type="InterPro" id="IPR018181">
    <property type="entry name" value="Heat_shock_70_CS"/>
</dbReference>
<evidence type="ECO:0000256" key="4">
    <source>
        <dbReference type="RuleBase" id="RU003322"/>
    </source>
</evidence>
<dbReference type="OrthoDB" id="580874at2"/>
<dbReference type="KEGG" id="pna:Pnap_3677"/>
<dbReference type="InterPro" id="IPR013126">
    <property type="entry name" value="Hsp_70_fam"/>
</dbReference>
<dbReference type="PROSITE" id="PS00329">
    <property type="entry name" value="HSP70_2"/>
    <property type="match status" value="1"/>
</dbReference>
<evidence type="ECO:0000313" key="5">
    <source>
        <dbReference type="EMBL" id="ABM38973.1"/>
    </source>
</evidence>
<evidence type="ECO:0000256" key="1">
    <source>
        <dbReference type="ARBA" id="ARBA00007381"/>
    </source>
</evidence>
<dbReference type="eggNOG" id="COG0443">
    <property type="taxonomic scope" value="Bacteria"/>
</dbReference>
<evidence type="ECO:0000313" key="6">
    <source>
        <dbReference type="Proteomes" id="UP000000644"/>
    </source>
</evidence>
<dbReference type="Gene3D" id="3.90.640.10">
    <property type="entry name" value="Actin, Chain A, domain 4"/>
    <property type="match status" value="1"/>
</dbReference>
<name>A1VTJ5_POLNA</name>
<keyword evidence="2 4" id="KW-0547">Nucleotide-binding</keyword>
<dbReference type="AlphaFoldDB" id="A1VTJ5"/>
<organism evidence="5 6">
    <name type="scientific">Polaromonas naphthalenivorans (strain CJ2)</name>
    <dbReference type="NCBI Taxonomy" id="365044"/>
    <lineage>
        <taxon>Bacteria</taxon>
        <taxon>Pseudomonadati</taxon>
        <taxon>Pseudomonadota</taxon>
        <taxon>Betaproteobacteria</taxon>
        <taxon>Burkholderiales</taxon>
        <taxon>Comamonadaceae</taxon>
        <taxon>Polaromonas</taxon>
    </lineage>
</organism>
<dbReference type="SUPFAM" id="SSF53067">
    <property type="entry name" value="Actin-like ATPase domain"/>
    <property type="match status" value="2"/>
</dbReference>
<dbReference type="Pfam" id="PF00012">
    <property type="entry name" value="HSP70"/>
    <property type="match status" value="1"/>
</dbReference>
<evidence type="ECO:0000256" key="3">
    <source>
        <dbReference type="ARBA" id="ARBA00022840"/>
    </source>
</evidence>
<comment type="similarity">
    <text evidence="1 4">Belongs to the heat shock protein 70 family.</text>
</comment>
<dbReference type="PRINTS" id="PR00301">
    <property type="entry name" value="HEATSHOCK70"/>
</dbReference>
<proteinExistence type="inferred from homology"/>
<dbReference type="Proteomes" id="UP000000644">
    <property type="component" value="Chromosome"/>
</dbReference>
<dbReference type="GO" id="GO:0005524">
    <property type="term" value="F:ATP binding"/>
    <property type="evidence" value="ECO:0007669"/>
    <property type="project" value="UniProtKB-KW"/>
</dbReference>
<dbReference type="EMBL" id="CP000529">
    <property type="protein sequence ID" value="ABM38973.1"/>
    <property type="molecule type" value="Genomic_DNA"/>
</dbReference>